<dbReference type="Gene3D" id="3.40.50.720">
    <property type="entry name" value="NAD(P)-binding Rossmann-like Domain"/>
    <property type="match status" value="1"/>
</dbReference>
<evidence type="ECO:0000256" key="1">
    <source>
        <dbReference type="ARBA" id="ARBA00022857"/>
    </source>
</evidence>
<dbReference type="GO" id="GO:0016651">
    <property type="term" value="F:oxidoreductase activity, acting on NAD(P)H"/>
    <property type="evidence" value="ECO:0007669"/>
    <property type="project" value="TreeGrafter"/>
</dbReference>
<evidence type="ECO:0000259" key="3">
    <source>
        <dbReference type="SMART" id="SM00829"/>
    </source>
</evidence>
<proteinExistence type="predicted"/>
<name>A0A6J4SHM2_9ACTN</name>
<dbReference type="Pfam" id="PF00107">
    <property type="entry name" value="ADH_zinc_N"/>
    <property type="match status" value="1"/>
</dbReference>
<dbReference type="Pfam" id="PF08240">
    <property type="entry name" value="ADH_N"/>
    <property type="match status" value="1"/>
</dbReference>
<dbReference type="InterPro" id="IPR013154">
    <property type="entry name" value="ADH-like_N"/>
</dbReference>
<evidence type="ECO:0000256" key="2">
    <source>
        <dbReference type="ARBA" id="ARBA00023002"/>
    </source>
</evidence>
<dbReference type="Gene3D" id="3.90.180.10">
    <property type="entry name" value="Medium-chain alcohol dehydrogenases, catalytic domain"/>
    <property type="match status" value="1"/>
</dbReference>
<accession>A0A6J4SHM2</accession>
<evidence type="ECO:0000313" key="4">
    <source>
        <dbReference type="EMBL" id="CAA9492534.1"/>
    </source>
</evidence>
<dbReference type="InterPro" id="IPR011032">
    <property type="entry name" value="GroES-like_sf"/>
</dbReference>
<reference evidence="4" key="1">
    <citation type="submission" date="2020-02" db="EMBL/GenBank/DDBJ databases">
        <authorList>
            <person name="Meier V. D."/>
        </authorList>
    </citation>
    <scope>NUCLEOTIDE SEQUENCE</scope>
    <source>
        <strain evidence="4">AVDCRST_MAG13</strain>
    </source>
</reference>
<organism evidence="4">
    <name type="scientific">uncultured Solirubrobacteraceae bacterium</name>
    <dbReference type="NCBI Taxonomy" id="1162706"/>
    <lineage>
        <taxon>Bacteria</taxon>
        <taxon>Bacillati</taxon>
        <taxon>Actinomycetota</taxon>
        <taxon>Thermoleophilia</taxon>
        <taxon>Solirubrobacterales</taxon>
        <taxon>Solirubrobacteraceae</taxon>
        <taxon>environmental samples</taxon>
    </lineage>
</organism>
<dbReference type="InterPro" id="IPR013149">
    <property type="entry name" value="ADH-like_C"/>
</dbReference>
<dbReference type="CDD" id="cd08270">
    <property type="entry name" value="MDR4"/>
    <property type="match status" value="1"/>
</dbReference>
<feature type="domain" description="Enoyl reductase (ER)" evidence="3">
    <location>
        <begin position="6"/>
        <end position="301"/>
    </location>
</feature>
<keyword evidence="1" id="KW-0521">NADP</keyword>
<sequence>MRALTSSPRPPHVELTEVPDPQPLASEALVRVTAFSLNRGEVRALPNLPEGTVTGWDVAGVVQEAAADGSGPPAGARVVGLKQRGSWAELVAVPTKTLAALPEGCSDAQAATLPVAGLTALRALEVHGMVLGRRVAVTGATGGSGRFAVQLAALAGADVTALVRSPDRADELRGLGAGEVVQELDGTYDCIVDAVGGPTLGQALQHVAPGGTVVSFASTETETTFPTRALFGRAPGARLYGLFIFDEVARGTSGARELALLAELVAAGRLDGNVTHEASWREAGAAATALTDRTITGKAVLRVD</sequence>
<dbReference type="GO" id="GO:0070402">
    <property type="term" value="F:NADPH binding"/>
    <property type="evidence" value="ECO:0007669"/>
    <property type="project" value="TreeGrafter"/>
</dbReference>
<dbReference type="InterPro" id="IPR020843">
    <property type="entry name" value="ER"/>
</dbReference>
<dbReference type="SUPFAM" id="SSF51735">
    <property type="entry name" value="NAD(P)-binding Rossmann-fold domains"/>
    <property type="match status" value="1"/>
</dbReference>
<protein>
    <recommendedName>
        <fullName evidence="3">Enoyl reductase (ER) domain-containing protein</fullName>
    </recommendedName>
</protein>
<dbReference type="AlphaFoldDB" id="A0A6J4SHM2"/>
<dbReference type="EMBL" id="CADCVO010000284">
    <property type="protein sequence ID" value="CAA9492534.1"/>
    <property type="molecule type" value="Genomic_DNA"/>
</dbReference>
<dbReference type="SMART" id="SM00829">
    <property type="entry name" value="PKS_ER"/>
    <property type="match status" value="1"/>
</dbReference>
<dbReference type="PANTHER" id="PTHR48106">
    <property type="entry name" value="QUINONE OXIDOREDUCTASE PIG3-RELATED"/>
    <property type="match status" value="1"/>
</dbReference>
<keyword evidence="2" id="KW-0560">Oxidoreductase</keyword>
<dbReference type="SUPFAM" id="SSF50129">
    <property type="entry name" value="GroES-like"/>
    <property type="match status" value="1"/>
</dbReference>
<dbReference type="InterPro" id="IPR036291">
    <property type="entry name" value="NAD(P)-bd_dom_sf"/>
</dbReference>
<gene>
    <name evidence="4" type="ORF">AVDCRST_MAG13-1813</name>
</gene>